<name>A0A835ISB4_9MAGN</name>
<feature type="signal peptide" evidence="1">
    <location>
        <begin position="1"/>
        <end position="19"/>
    </location>
</feature>
<evidence type="ECO:0000313" key="3">
    <source>
        <dbReference type="Proteomes" id="UP000631114"/>
    </source>
</evidence>
<proteinExistence type="predicted"/>
<organism evidence="2 3">
    <name type="scientific">Coptis chinensis</name>
    <dbReference type="NCBI Taxonomy" id="261450"/>
    <lineage>
        <taxon>Eukaryota</taxon>
        <taxon>Viridiplantae</taxon>
        <taxon>Streptophyta</taxon>
        <taxon>Embryophyta</taxon>
        <taxon>Tracheophyta</taxon>
        <taxon>Spermatophyta</taxon>
        <taxon>Magnoliopsida</taxon>
        <taxon>Ranunculales</taxon>
        <taxon>Ranunculaceae</taxon>
        <taxon>Coptidoideae</taxon>
        <taxon>Coptis</taxon>
    </lineage>
</organism>
<accession>A0A835ISB4</accession>
<reference evidence="2 3" key="1">
    <citation type="submission" date="2020-10" db="EMBL/GenBank/DDBJ databases">
        <title>The Coptis chinensis genome and diversification of protoberbering-type alkaloids.</title>
        <authorList>
            <person name="Wang B."/>
            <person name="Shu S."/>
            <person name="Song C."/>
            <person name="Liu Y."/>
        </authorList>
    </citation>
    <scope>NUCLEOTIDE SEQUENCE [LARGE SCALE GENOMIC DNA]</scope>
    <source>
        <strain evidence="2">HL-2020</strain>
        <tissue evidence="2">Leaf</tissue>
    </source>
</reference>
<evidence type="ECO:0000256" key="1">
    <source>
        <dbReference type="SAM" id="SignalP"/>
    </source>
</evidence>
<comment type="caution">
    <text evidence="2">The sequence shown here is derived from an EMBL/GenBank/DDBJ whole genome shotgun (WGS) entry which is preliminary data.</text>
</comment>
<dbReference type="EMBL" id="JADFTS010000002">
    <property type="protein sequence ID" value="KAF9621377.1"/>
    <property type="molecule type" value="Genomic_DNA"/>
</dbReference>
<protein>
    <submittedName>
        <fullName evidence="2">Uncharacterized protein</fullName>
    </submittedName>
</protein>
<evidence type="ECO:0000313" key="2">
    <source>
        <dbReference type="EMBL" id="KAF9621377.1"/>
    </source>
</evidence>
<keyword evidence="1" id="KW-0732">Signal</keyword>
<sequence>TFILTVLFCAVCWVECVLGAAACCCWVLLPATALLPWTGGAACCHCLPLHLSLAGASLVSSLPGACCCHEPAGACCCWYGCNKRDTQQQYELRDAFPHLVFVFLAAEYATPQNSLNQAPYVTQGLAYREYTWKHGASDGKLKPIVCYEV</sequence>
<keyword evidence="3" id="KW-1185">Reference proteome</keyword>
<feature type="chain" id="PRO_5032722406" evidence="1">
    <location>
        <begin position="20"/>
        <end position="149"/>
    </location>
</feature>
<gene>
    <name evidence="2" type="ORF">IFM89_020390</name>
</gene>
<dbReference type="Proteomes" id="UP000631114">
    <property type="component" value="Unassembled WGS sequence"/>
</dbReference>
<dbReference type="AlphaFoldDB" id="A0A835ISB4"/>
<feature type="non-terminal residue" evidence="2">
    <location>
        <position position="149"/>
    </location>
</feature>